<protein>
    <submittedName>
        <fullName evidence="1">Uncharacterized protein</fullName>
    </submittedName>
</protein>
<accession>A0AAV2LW06</accession>
<name>A0AAV2LW06_KNICA</name>
<dbReference type="EMBL" id="OZ035827">
    <property type="protein sequence ID" value="CAL1605240.1"/>
    <property type="molecule type" value="Genomic_DNA"/>
</dbReference>
<reference evidence="1 2" key="1">
    <citation type="submission" date="2024-04" db="EMBL/GenBank/DDBJ databases">
        <authorList>
            <person name="Waldvogel A.-M."/>
            <person name="Schoenle A."/>
        </authorList>
    </citation>
    <scope>NUCLEOTIDE SEQUENCE [LARGE SCALE GENOMIC DNA]</scope>
</reference>
<organism evidence="1 2">
    <name type="scientific">Knipowitschia caucasica</name>
    <name type="common">Caucasian dwarf goby</name>
    <name type="synonym">Pomatoschistus caucasicus</name>
    <dbReference type="NCBI Taxonomy" id="637954"/>
    <lineage>
        <taxon>Eukaryota</taxon>
        <taxon>Metazoa</taxon>
        <taxon>Chordata</taxon>
        <taxon>Craniata</taxon>
        <taxon>Vertebrata</taxon>
        <taxon>Euteleostomi</taxon>
        <taxon>Actinopterygii</taxon>
        <taxon>Neopterygii</taxon>
        <taxon>Teleostei</taxon>
        <taxon>Neoteleostei</taxon>
        <taxon>Acanthomorphata</taxon>
        <taxon>Gobiaria</taxon>
        <taxon>Gobiiformes</taxon>
        <taxon>Gobioidei</taxon>
        <taxon>Gobiidae</taxon>
        <taxon>Gobiinae</taxon>
        <taxon>Knipowitschia</taxon>
    </lineage>
</organism>
<evidence type="ECO:0000313" key="2">
    <source>
        <dbReference type="Proteomes" id="UP001497482"/>
    </source>
</evidence>
<evidence type="ECO:0000313" key="1">
    <source>
        <dbReference type="EMBL" id="CAL1605240.1"/>
    </source>
</evidence>
<gene>
    <name evidence="1" type="ORF">KC01_LOCUS32656</name>
</gene>
<keyword evidence="2" id="KW-1185">Reference proteome</keyword>
<dbReference type="Proteomes" id="UP001497482">
    <property type="component" value="Chromosome 5"/>
</dbReference>
<sequence>MQGCDWSVAQMQGCDWAVIGQWHRQGEGPLIRSGISEPQSVLSLVMEKQVPLLLLLLLWPVLAAHIPDQESQDLHTVLRDLRAALAEHQVKIELLQTLNQGQTSHTPGETR</sequence>
<proteinExistence type="predicted"/>
<dbReference type="AlphaFoldDB" id="A0AAV2LW06"/>